<comment type="caution">
    <text evidence="3">The sequence shown here is derived from an EMBL/GenBank/DDBJ whole genome shotgun (WGS) entry which is preliminary data.</text>
</comment>
<feature type="domain" description="TIR" evidence="2">
    <location>
        <begin position="1"/>
        <end position="120"/>
    </location>
</feature>
<dbReference type="Proteomes" id="UP000265520">
    <property type="component" value="Unassembled WGS sequence"/>
</dbReference>
<dbReference type="Gene3D" id="3.40.50.10140">
    <property type="entry name" value="Toll/interleukin-1 receptor homology (TIR) domain"/>
    <property type="match status" value="1"/>
</dbReference>
<name>A0A392RP67_9FABA</name>
<dbReference type="InterPro" id="IPR035897">
    <property type="entry name" value="Toll_tir_struct_dom_sf"/>
</dbReference>
<sequence length="120" mass="13584">YVFKDDDGIQRGDQISVSLLQAINQSRISIVVLSRNFANSKWCMMELERIVEISRTKDMVVVPVFYEVDPSEVRHQTGEFGKAFECLISTISVDECTKRNWKTALNEVGGRAGVVIINSR</sequence>
<dbReference type="SUPFAM" id="SSF52200">
    <property type="entry name" value="Toll/Interleukin receptor TIR domain"/>
    <property type="match status" value="1"/>
</dbReference>
<proteinExistence type="predicted"/>
<dbReference type="PANTHER" id="PTHR32009:SF160">
    <property type="entry name" value="DISEASE RESISTANCE PROTEIN (TIR-NBS-LRR CLASS)"/>
    <property type="match status" value="1"/>
</dbReference>
<evidence type="ECO:0000256" key="1">
    <source>
        <dbReference type="ARBA" id="ARBA00023027"/>
    </source>
</evidence>
<keyword evidence="1" id="KW-0520">NAD</keyword>
<dbReference type="InterPro" id="IPR000157">
    <property type="entry name" value="TIR_dom"/>
</dbReference>
<dbReference type="Pfam" id="PF01582">
    <property type="entry name" value="TIR"/>
    <property type="match status" value="1"/>
</dbReference>
<dbReference type="AlphaFoldDB" id="A0A392RP67"/>
<evidence type="ECO:0000313" key="3">
    <source>
        <dbReference type="EMBL" id="MCI37894.1"/>
    </source>
</evidence>
<keyword evidence="4" id="KW-1185">Reference proteome</keyword>
<dbReference type="EMBL" id="LXQA010249528">
    <property type="protein sequence ID" value="MCI37894.1"/>
    <property type="molecule type" value="Genomic_DNA"/>
</dbReference>
<reference evidence="3 4" key="1">
    <citation type="journal article" date="2018" name="Front. Plant Sci.">
        <title>Red Clover (Trifolium pratense) and Zigzag Clover (T. medium) - A Picture of Genomic Similarities and Differences.</title>
        <authorList>
            <person name="Dluhosova J."/>
            <person name="Istvanek J."/>
            <person name="Nedelnik J."/>
            <person name="Repkova J."/>
        </authorList>
    </citation>
    <scope>NUCLEOTIDE SEQUENCE [LARGE SCALE GENOMIC DNA]</scope>
    <source>
        <strain evidence="4">cv. 10/8</strain>
        <tissue evidence="3">Leaf</tissue>
    </source>
</reference>
<dbReference type="SMART" id="SM00255">
    <property type="entry name" value="TIR"/>
    <property type="match status" value="1"/>
</dbReference>
<evidence type="ECO:0000313" key="4">
    <source>
        <dbReference type="Proteomes" id="UP000265520"/>
    </source>
</evidence>
<dbReference type="PROSITE" id="PS50104">
    <property type="entry name" value="TIR"/>
    <property type="match status" value="1"/>
</dbReference>
<organism evidence="3 4">
    <name type="scientific">Trifolium medium</name>
    <dbReference type="NCBI Taxonomy" id="97028"/>
    <lineage>
        <taxon>Eukaryota</taxon>
        <taxon>Viridiplantae</taxon>
        <taxon>Streptophyta</taxon>
        <taxon>Embryophyta</taxon>
        <taxon>Tracheophyta</taxon>
        <taxon>Spermatophyta</taxon>
        <taxon>Magnoliopsida</taxon>
        <taxon>eudicotyledons</taxon>
        <taxon>Gunneridae</taxon>
        <taxon>Pentapetalae</taxon>
        <taxon>rosids</taxon>
        <taxon>fabids</taxon>
        <taxon>Fabales</taxon>
        <taxon>Fabaceae</taxon>
        <taxon>Papilionoideae</taxon>
        <taxon>50 kb inversion clade</taxon>
        <taxon>NPAAA clade</taxon>
        <taxon>Hologalegina</taxon>
        <taxon>IRL clade</taxon>
        <taxon>Trifolieae</taxon>
        <taxon>Trifolium</taxon>
    </lineage>
</organism>
<protein>
    <submittedName>
        <fullName evidence="3">TMV resistance protein N</fullName>
    </submittedName>
</protein>
<evidence type="ECO:0000259" key="2">
    <source>
        <dbReference type="PROSITE" id="PS50104"/>
    </source>
</evidence>
<dbReference type="GO" id="GO:0007165">
    <property type="term" value="P:signal transduction"/>
    <property type="evidence" value="ECO:0007669"/>
    <property type="project" value="InterPro"/>
</dbReference>
<accession>A0A392RP67</accession>
<feature type="non-terminal residue" evidence="3">
    <location>
        <position position="1"/>
    </location>
</feature>
<dbReference type="PANTHER" id="PTHR32009">
    <property type="entry name" value="TMV RESISTANCE PROTEIN N-LIKE"/>
    <property type="match status" value="1"/>
</dbReference>